<evidence type="ECO:0000256" key="9">
    <source>
        <dbReference type="PIRSR" id="PIRSR035805-1"/>
    </source>
</evidence>
<feature type="binding site" evidence="10">
    <location>
        <begin position="167"/>
        <end position="170"/>
    </location>
    <ligand>
        <name>substrate</name>
    </ligand>
</feature>
<feature type="binding site" evidence="8">
    <location>
        <position position="179"/>
    </location>
    <ligand>
        <name>Zn(2+)</name>
        <dbReference type="ChEBI" id="CHEBI:29105"/>
    </ligand>
</feature>
<comment type="subcellular location">
    <subcellularLocation>
        <location evidence="8">Cytoplasm</location>
    </subcellularLocation>
</comment>
<organism evidence="13 14">
    <name type="scientific">Finegoldia magna</name>
    <name type="common">Peptostreptococcus magnus</name>
    <dbReference type="NCBI Taxonomy" id="1260"/>
    <lineage>
        <taxon>Bacteria</taxon>
        <taxon>Bacillati</taxon>
        <taxon>Bacillota</taxon>
        <taxon>Tissierellia</taxon>
        <taxon>Tissierellales</taxon>
        <taxon>Peptoniphilaceae</taxon>
        <taxon>Finegoldia</taxon>
    </lineage>
</organism>
<dbReference type="SUPFAM" id="SSF52540">
    <property type="entry name" value="P-loop containing nucleoside triphosphate hydrolases"/>
    <property type="match status" value="1"/>
</dbReference>
<keyword evidence="6 8" id="KW-0418">Kinase</keyword>
<dbReference type="GO" id="GO:0004797">
    <property type="term" value="F:thymidine kinase activity"/>
    <property type="evidence" value="ECO:0007669"/>
    <property type="project" value="UniProtKB-UniRule"/>
</dbReference>
<feature type="active site" description="Proton acceptor" evidence="8 9">
    <location>
        <position position="88"/>
    </location>
</feature>
<dbReference type="AlphaFoldDB" id="A0A943LBU1"/>
<gene>
    <name evidence="8" type="primary">tdk</name>
    <name evidence="13" type="ORF">KIA07_05050</name>
</gene>
<comment type="catalytic activity">
    <reaction evidence="8 11">
        <text>thymidine + ATP = dTMP + ADP + H(+)</text>
        <dbReference type="Rhea" id="RHEA:19129"/>
        <dbReference type="ChEBI" id="CHEBI:15378"/>
        <dbReference type="ChEBI" id="CHEBI:17748"/>
        <dbReference type="ChEBI" id="CHEBI:30616"/>
        <dbReference type="ChEBI" id="CHEBI:63528"/>
        <dbReference type="ChEBI" id="CHEBI:456216"/>
        <dbReference type="EC" id="2.7.1.21"/>
    </reaction>
</comment>
<keyword evidence="8" id="KW-0479">Metal-binding</keyword>
<dbReference type="GO" id="GO:0046104">
    <property type="term" value="P:thymidine metabolic process"/>
    <property type="evidence" value="ECO:0007669"/>
    <property type="project" value="TreeGrafter"/>
</dbReference>
<comment type="subunit">
    <text evidence="8">Homotetramer.</text>
</comment>
<name>A0A943LBU1_FINMA</name>
<dbReference type="Proteomes" id="UP000730862">
    <property type="component" value="Unassembled WGS sequence"/>
</dbReference>
<comment type="caution">
    <text evidence="13">The sequence shown here is derived from an EMBL/GenBank/DDBJ whole genome shotgun (WGS) entry which is preliminary data.</text>
</comment>
<dbReference type="HAMAP" id="MF_00124">
    <property type="entry name" value="Thymidine_kinase"/>
    <property type="match status" value="1"/>
</dbReference>
<feature type="binding site" evidence="8">
    <location>
        <begin position="87"/>
        <end position="90"/>
    </location>
    <ligand>
        <name>ATP</name>
        <dbReference type="ChEBI" id="CHEBI:30616"/>
    </ligand>
</feature>
<feature type="binding site" evidence="8">
    <location>
        <begin position="13"/>
        <end position="20"/>
    </location>
    <ligand>
        <name>ATP</name>
        <dbReference type="ChEBI" id="CHEBI:30616"/>
    </ligand>
</feature>
<feature type="binding site" evidence="10">
    <location>
        <position position="175"/>
    </location>
    <ligand>
        <name>substrate</name>
    </ligand>
</feature>
<keyword evidence="5 8" id="KW-0547">Nucleotide-binding</keyword>
<dbReference type="NCBIfam" id="NF003296">
    <property type="entry name" value="PRK04296.1-1"/>
    <property type="match status" value="1"/>
</dbReference>
<dbReference type="GO" id="GO:0005524">
    <property type="term" value="F:ATP binding"/>
    <property type="evidence" value="ECO:0007669"/>
    <property type="project" value="UniProtKB-UniRule"/>
</dbReference>
<comment type="similarity">
    <text evidence="1 8 12">Belongs to the thymidine kinase family.</text>
</comment>
<dbReference type="InterPro" id="IPR027417">
    <property type="entry name" value="P-loop_NTPase"/>
</dbReference>
<dbReference type="PIRSF" id="PIRSF035805">
    <property type="entry name" value="TK_cell"/>
    <property type="match status" value="1"/>
</dbReference>
<dbReference type="GO" id="GO:0071897">
    <property type="term" value="P:DNA biosynthetic process"/>
    <property type="evidence" value="ECO:0007669"/>
    <property type="project" value="UniProtKB-KW"/>
</dbReference>
<evidence type="ECO:0000313" key="13">
    <source>
        <dbReference type="EMBL" id="MBS5965020.1"/>
    </source>
</evidence>
<protein>
    <recommendedName>
        <fullName evidence="2 8">Thymidine kinase</fullName>
        <ecNumber evidence="2 8">2.7.1.21</ecNumber>
    </recommendedName>
</protein>
<evidence type="ECO:0000256" key="7">
    <source>
        <dbReference type="ARBA" id="ARBA00022840"/>
    </source>
</evidence>
<dbReference type="Gene3D" id="3.30.60.20">
    <property type="match status" value="1"/>
</dbReference>
<keyword evidence="8" id="KW-0862">Zinc</keyword>
<evidence type="ECO:0000313" key="14">
    <source>
        <dbReference type="Proteomes" id="UP000730862"/>
    </source>
</evidence>
<evidence type="ECO:0000256" key="1">
    <source>
        <dbReference type="ARBA" id="ARBA00007587"/>
    </source>
</evidence>
<accession>A0A943LBU1</accession>
<feature type="binding site" evidence="8">
    <location>
        <position position="147"/>
    </location>
    <ligand>
        <name>Zn(2+)</name>
        <dbReference type="ChEBI" id="CHEBI:29105"/>
    </ligand>
</feature>
<keyword evidence="3 8" id="KW-0237">DNA synthesis</keyword>
<dbReference type="Gene3D" id="3.40.50.300">
    <property type="entry name" value="P-loop containing nucleotide triphosphate hydrolases"/>
    <property type="match status" value="1"/>
</dbReference>
<dbReference type="Pfam" id="PF00265">
    <property type="entry name" value="TK"/>
    <property type="match status" value="1"/>
</dbReference>
<dbReference type="EC" id="2.7.1.21" evidence="2 8"/>
<dbReference type="RefSeq" id="WP_278735778.1">
    <property type="nucleotide sequence ID" value="NZ_JAHAIK010000012.1"/>
</dbReference>
<dbReference type="InterPro" id="IPR020633">
    <property type="entry name" value="Thymidine_kinase_CS"/>
</dbReference>
<evidence type="ECO:0000256" key="12">
    <source>
        <dbReference type="RuleBase" id="RU004165"/>
    </source>
</evidence>
<dbReference type="PANTHER" id="PTHR11441">
    <property type="entry name" value="THYMIDINE KINASE"/>
    <property type="match status" value="1"/>
</dbReference>
<feature type="binding site" evidence="8">
    <location>
        <position position="150"/>
    </location>
    <ligand>
        <name>Zn(2+)</name>
        <dbReference type="ChEBI" id="CHEBI:29105"/>
    </ligand>
</feature>
<feature type="binding site" evidence="8">
    <location>
        <position position="182"/>
    </location>
    <ligand>
        <name>Zn(2+)</name>
        <dbReference type="ChEBI" id="CHEBI:29105"/>
    </ligand>
</feature>
<evidence type="ECO:0000256" key="6">
    <source>
        <dbReference type="ARBA" id="ARBA00022777"/>
    </source>
</evidence>
<dbReference type="EMBL" id="JAHAIK010000012">
    <property type="protein sequence ID" value="MBS5965020.1"/>
    <property type="molecule type" value="Genomic_DNA"/>
</dbReference>
<dbReference type="GO" id="GO:0008270">
    <property type="term" value="F:zinc ion binding"/>
    <property type="evidence" value="ECO:0007669"/>
    <property type="project" value="UniProtKB-UniRule"/>
</dbReference>
<dbReference type="PROSITE" id="PS00603">
    <property type="entry name" value="TK_CELLULAR_TYPE"/>
    <property type="match status" value="1"/>
</dbReference>
<reference evidence="13" key="1">
    <citation type="submission" date="2021-02" db="EMBL/GenBank/DDBJ databases">
        <title>Infant gut strain persistence is associated with maternal origin, phylogeny, and functional potential including surface adhesion and iron acquisition.</title>
        <authorList>
            <person name="Lou Y.C."/>
        </authorList>
    </citation>
    <scope>NUCLEOTIDE SEQUENCE</scope>
    <source>
        <strain evidence="13">L3_058_000G1_dasL3_058_000G1_concoct_72</strain>
    </source>
</reference>
<sequence>MHQYRGKLIVHTGSMFSGKTSSLWKEVNRFKIAKYNVVVFKPKMDSRYSKEKVVTHDKNEIEAINVDNIDDIVEYTKTHDVNVIAIDEVQFINSKADHFVKQINYLLEKGFTIIAAGLDMDYKAKPFQLVKELLPICDYVEKHHAVCAVCGNDAWVSYRISDDKNRIQLGASEAYMPLCRKHYIEKMNEKKLTELQTTYLDKDKKIKTQFSITKLCFFYSG</sequence>
<evidence type="ECO:0000256" key="4">
    <source>
        <dbReference type="ARBA" id="ARBA00022679"/>
    </source>
</evidence>
<evidence type="ECO:0000256" key="2">
    <source>
        <dbReference type="ARBA" id="ARBA00012118"/>
    </source>
</evidence>
<keyword evidence="4 8" id="KW-0808">Transferase</keyword>
<evidence type="ECO:0000256" key="8">
    <source>
        <dbReference type="HAMAP-Rule" id="MF_00124"/>
    </source>
</evidence>
<proteinExistence type="inferred from homology"/>
<dbReference type="GO" id="GO:0005829">
    <property type="term" value="C:cytosol"/>
    <property type="evidence" value="ECO:0007669"/>
    <property type="project" value="TreeGrafter"/>
</dbReference>
<evidence type="ECO:0000256" key="10">
    <source>
        <dbReference type="PIRSR" id="PIRSR035805-2"/>
    </source>
</evidence>
<dbReference type="InterPro" id="IPR001267">
    <property type="entry name" value="Thymidine_kinase"/>
</dbReference>
<evidence type="ECO:0000256" key="11">
    <source>
        <dbReference type="RuleBase" id="RU000544"/>
    </source>
</evidence>
<dbReference type="PANTHER" id="PTHR11441:SF0">
    <property type="entry name" value="THYMIDINE KINASE, CYTOSOLIC"/>
    <property type="match status" value="1"/>
</dbReference>
<evidence type="ECO:0000256" key="5">
    <source>
        <dbReference type="ARBA" id="ARBA00022741"/>
    </source>
</evidence>
<evidence type="ECO:0000256" key="3">
    <source>
        <dbReference type="ARBA" id="ARBA00022634"/>
    </source>
</evidence>
<keyword evidence="7 8" id="KW-0067">ATP-binding</keyword>
<dbReference type="SUPFAM" id="SSF57716">
    <property type="entry name" value="Glucocorticoid receptor-like (DNA-binding domain)"/>
    <property type="match status" value="1"/>
</dbReference>
<keyword evidence="8" id="KW-0963">Cytoplasm</keyword>